<evidence type="ECO:0000256" key="1">
    <source>
        <dbReference type="ARBA" id="ARBA00022614"/>
    </source>
</evidence>
<dbReference type="AlphaFoldDB" id="A0A9N8HA74"/>
<keyword evidence="5" id="KW-0808">Transferase</keyword>
<dbReference type="InterPro" id="IPR052592">
    <property type="entry name" value="LRR-RLK"/>
</dbReference>
<dbReference type="Gene3D" id="3.80.10.10">
    <property type="entry name" value="Ribonuclease Inhibitor"/>
    <property type="match status" value="1"/>
</dbReference>
<gene>
    <name evidence="5" type="ORF">SEMRO_283_G107720.1</name>
</gene>
<dbReference type="Proteomes" id="UP001153069">
    <property type="component" value="Unassembled WGS sequence"/>
</dbReference>
<dbReference type="GO" id="GO:0016301">
    <property type="term" value="F:kinase activity"/>
    <property type="evidence" value="ECO:0007669"/>
    <property type="project" value="UniProtKB-KW"/>
</dbReference>
<evidence type="ECO:0000313" key="6">
    <source>
        <dbReference type="Proteomes" id="UP001153069"/>
    </source>
</evidence>
<dbReference type="OrthoDB" id="38453at2759"/>
<keyword evidence="4" id="KW-0472">Membrane</keyword>
<keyword evidence="1" id="KW-0433">Leucine-rich repeat</keyword>
<evidence type="ECO:0000256" key="4">
    <source>
        <dbReference type="SAM" id="Phobius"/>
    </source>
</evidence>
<keyword evidence="2" id="KW-0677">Repeat</keyword>
<evidence type="ECO:0000256" key="3">
    <source>
        <dbReference type="SAM" id="MobiDB-lite"/>
    </source>
</evidence>
<evidence type="ECO:0000313" key="5">
    <source>
        <dbReference type="EMBL" id="CAB9506891.1"/>
    </source>
</evidence>
<dbReference type="PANTHER" id="PTHR48054:SF82">
    <property type="entry name" value="LRR RECEPTOR-LIKE SERINE_THREONINE-PROTEIN KINASE FLS2"/>
    <property type="match status" value="1"/>
</dbReference>
<organism evidence="5 6">
    <name type="scientific">Seminavis robusta</name>
    <dbReference type="NCBI Taxonomy" id="568900"/>
    <lineage>
        <taxon>Eukaryota</taxon>
        <taxon>Sar</taxon>
        <taxon>Stramenopiles</taxon>
        <taxon>Ochrophyta</taxon>
        <taxon>Bacillariophyta</taxon>
        <taxon>Bacillariophyceae</taxon>
        <taxon>Bacillariophycidae</taxon>
        <taxon>Naviculales</taxon>
        <taxon>Naviculaceae</taxon>
        <taxon>Seminavis</taxon>
    </lineage>
</organism>
<keyword evidence="5" id="KW-0675">Receptor</keyword>
<dbReference type="SUPFAM" id="SSF52058">
    <property type="entry name" value="L domain-like"/>
    <property type="match status" value="1"/>
</dbReference>
<keyword evidence="6" id="KW-1185">Reference proteome</keyword>
<dbReference type="EMBL" id="CAICTM010000282">
    <property type="protein sequence ID" value="CAB9506891.1"/>
    <property type="molecule type" value="Genomic_DNA"/>
</dbReference>
<accession>A0A9N8HA74</accession>
<evidence type="ECO:0000256" key="2">
    <source>
        <dbReference type="ARBA" id="ARBA00022737"/>
    </source>
</evidence>
<reference evidence="5" key="1">
    <citation type="submission" date="2020-06" db="EMBL/GenBank/DDBJ databases">
        <authorList>
            <consortium name="Plant Systems Biology data submission"/>
        </authorList>
    </citation>
    <scope>NUCLEOTIDE SEQUENCE</scope>
    <source>
        <strain evidence="5">D6</strain>
    </source>
</reference>
<comment type="caution">
    <text evidence="5">The sequence shown here is derived from an EMBL/GenBank/DDBJ whole genome shotgun (WGS) entry which is preliminary data.</text>
</comment>
<feature type="transmembrane region" description="Helical" evidence="4">
    <location>
        <begin position="348"/>
        <end position="368"/>
    </location>
</feature>
<dbReference type="PANTHER" id="PTHR48054">
    <property type="entry name" value="RECEPTOR KINASE-LIKE PROTEIN XA21"/>
    <property type="match status" value="1"/>
</dbReference>
<dbReference type="InterPro" id="IPR001611">
    <property type="entry name" value="Leu-rich_rpt"/>
</dbReference>
<keyword evidence="5" id="KW-0418">Kinase</keyword>
<sequence>MTTEEETGLGSPNNPEQEQTHQEQKEEEQQENEDRTSSQEGLVPLDLQEIVEARLKDLDATGSKQQHTLHFFQTEKSPHTHKTGAVGCTMVKGPQADLATHKKTAEYGEENVAIVDLARIMEARLRDSGLCQGENTTTQEQDDTRIELVDTNTNAAPEDMAQNGDKDRLMPLPQLERTAANRRAQVQPGAFPSGGNFQRTGENLETAEMTHIEPTTTQPPTIEPTNDNVLVTNLPEEEEGRPGAYAHVPGTGTELRRNTTLRRSLLGGGSLSSSLVDPSSQTLSSMQYESAQLPVQLGTARCIPEDGLAVADPVDSSHFRNLPQAQNYNGEIEETRRSEKDKQFKTRILGGGFLLIALAIIVLSVVLLHKKEDNVAPILPILPSMSPSEAPTMSLEGSIKALLEEDTLLALEEPDSPQSMAFEWLLEDYENWPLYTSGRVGFFPSKDSPPTTCNEDGIYQNLWLDFNNLGGSLPEEIYLLTSLKTFSLGYNHMQGTVSTLVGQMTSLKGLTMGSPLGIGTIPSELGLLTKLKYLGLQGNNDQVSLKGSIPSEIWQLTNLETLGMPRNSHLQGLIPSDVGMLSKLTWLNFNDCDLTGSIPTEIGLVTDLQWMILYGNRMTGTLPGELMHLSKLS</sequence>
<feature type="region of interest" description="Disordered" evidence="3">
    <location>
        <begin position="1"/>
        <end position="44"/>
    </location>
</feature>
<dbReference type="Pfam" id="PF00560">
    <property type="entry name" value="LRR_1"/>
    <property type="match status" value="1"/>
</dbReference>
<keyword evidence="4" id="KW-1133">Transmembrane helix</keyword>
<name>A0A9N8HA74_9STRA</name>
<protein>
    <submittedName>
        <fullName evidence="5">LRR receptor-like serine threonine-protein kinase</fullName>
    </submittedName>
</protein>
<dbReference type="FunFam" id="3.80.10.10:FF:000041">
    <property type="entry name" value="LRR receptor-like serine/threonine-protein kinase ERECTA"/>
    <property type="match status" value="1"/>
</dbReference>
<proteinExistence type="predicted"/>
<keyword evidence="4" id="KW-0812">Transmembrane</keyword>
<dbReference type="InterPro" id="IPR032675">
    <property type="entry name" value="LRR_dom_sf"/>
</dbReference>